<dbReference type="VEuPathDB" id="FungiDB:FOC1_g10006141"/>
<gene>
    <name evidence="2" type="ORF">FRV6_11555</name>
</gene>
<dbReference type="AlphaFoldDB" id="A0A2H3TFE8"/>
<evidence type="ECO:0000256" key="1">
    <source>
        <dbReference type="SAM" id="MobiDB-lite"/>
    </source>
</evidence>
<sequence length="270" mass="31366">MAPLSENSYSPAEITSILLDFYLFLTTLHYDAQDLKLPPAEGWPGMEPLLKSLGSSDMVGQVMKRIPYFDNDCKAFIHYKSRPVDYPTLPQDCFERVMWGRVSGSDEIYSARRQITIDMSDVFPLATGREAWGKYIWLNVRDGEITVEERLMHDLPQVDLKVFFDGLKQDYITLKLIPCRGRITIEADKIKERPGGEIVTEEEVIAQEEAWGTALDIQYIRQLYRGFGWPLAFRRDEAFDAVDQLMDKPAEHQDEWEPTEEDWDDDDHWC</sequence>
<dbReference type="OrthoDB" id="5343383at2759"/>
<dbReference type="VEuPathDB" id="FungiDB:FOMG_15600"/>
<feature type="compositionally biased region" description="Acidic residues" evidence="1">
    <location>
        <begin position="256"/>
        <end position="270"/>
    </location>
</feature>
<dbReference type="VEuPathDB" id="FungiDB:FOIG_15176"/>
<feature type="region of interest" description="Disordered" evidence="1">
    <location>
        <begin position="248"/>
        <end position="270"/>
    </location>
</feature>
<evidence type="ECO:0000313" key="3">
    <source>
        <dbReference type="Proteomes" id="UP000219369"/>
    </source>
</evidence>
<dbReference type="VEuPathDB" id="FungiDB:FOXG_15767"/>
<accession>A0A2H3TFE8</accession>
<dbReference type="VEuPathDB" id="FungiDB:HZS61_015903"/>
<dbReference type="VEuPathDB" id="FungiDB:FOZG_08099"/>
<protein>
    <submittedName>
        <fullName evidence="2">Uncharacterized protein</fullName>
    </submittedName>
</protein>
<dbReference type="Proteomes" id="UP000219369">
    <property type="component" value="Unassembled WGS sequence"/>
</dbReference>
<dbReference type="EMBL" id="FMJY01000006">
    <property type="protein sequence ID" value="SCO87428.1"/>
    <property type="molecule type" value="Genomic_DNA"/>
</dbReference>
<proteinExistence type="predicted"/>
<dbReference type="VEuPathDB" id="FungiDB:FOC4_g10003567"/>
<name>A0A2H3TFE8_FUSOX</name>
<reference evidence="3" key="1">
    <citation type="submission" date="2016-09" db="EMBL/GenBank/DDBJ databases">
        <authorList>
            <person name="Guldener U."/>
        </authorList>
    </citation>
    <scope>NUCLEOTIDE SEQUENCE [LARGE SCALE GENOMIC DNA]</scope>
    <source>
        <strain evidence="3">V64-1</strain>
    </source>
</reference>
<evidence type="ECO:0000313" key="2">
    <source>
        <dbReference type="EMBL" id="SCO87428.1"/>
    </source>
</evidence>
<organism evidence="2 3">
    <name type="scientific">Fusarium oxysporum</name>
    <name type="common">Fusarium vascular wilt</name>
    <dbReference type="NCBI Taxonomy" id="5507"/>
    <lineage>
        <taxon>Eukaryota</taxon>
        <taxon>Fungi</taxon>
        <taxon>Dikarya</taxon>
        <taxon>Ascomycota</taxon>
        <taxon>Pezizomycotina</taxon>
        <taxon>Sordariomycetes</taxon>
        <taxon>Hypocreomycetidae</taxon>
        <taxon>Hypocreales</taxon>
        <taxon>Nectriaceae</taxon>
        <taxon>Fusarium</taxon>
        <taxon>Fusarium oxysporum species complex</taxon>
    </lineage>
</organism>